<evidence type="ECO:0000256" key="1">
    <source>
        <dbReference type="SAM" id="MobiDB-lite"/>
    </source>
</evidence>
<dbReference type="EMBL" id="KN833691">
    <property type="protein sequence ID" value="KIK28926.1"/>
    <property type="molecule type" value="Genomic_DNA"/>
</dbReference>
<reference evidence="4" key="2">
    <citation type="submission" date="2015-01" db="EMBL/GenBank/DDBJ databases">
        <title>Evolutionary Origins and Diversification of the Mycorrhizal Mutualists.</title>
        <authorList>
            <consortium name="DOE Joint Genome Institute"/>
            <consortium name="Mycorrhizal Genomics Consortium"/>
            <person name="Kohler A."/>
            <person name="Kuo A."/>
            <person name="Nagy L.G."/>
            <person name="Floudas D."/>
            <person name="Copeland A."/>
            <person name="Barry K.W."/>
            <person name="Cichocki N."/>
            <person name="Veneault-Fourrey C."/>
            <person name="LaButti K."/>
            <person name="Lindquist E.A."/>
            <person name="Lipzen A."/>
            <person name="Lundell T."/>
            <person name="Morin E."/>
            <person name="Murat C."/>
            <person name="Riley R."/>
            <person name="Ohm R."/>
            <person name="Sun H."/>
            <person name="Tunlid A."/>
            <person name="Henrissat B."/>
            <person name="Grigoriev I.V."/>
            <person name="Hibbett D.S."/>
            <person name="Martin F."/>
        </authorList>
    </citation>
    <scope>NUCLEOTIDE SEQUENCE [LARGE SCALE GENOMIC DNA]</scope>
    <source>
        <strain evidence="4">441</strain>
    </source>
</reference>
<name>A0A0C9ZI75_9AGAM</name>
<reference evidence="3 4" key="1">
    <citation type="submission" date="2014-04" db="EMBL/GenBank/DDBJ databases">
        <authorList>
            <consortium name="DOE Joint Genome Institute"/>
            <person name="Kuo A."/>
            <person name="Kohler A."/>
            <person name="Costa M.D."/>
            <person name="Nagy L.G."/>
            <person name="Floudas D."/>
            <person name="Copeland A."/>
            <person name="Barry K.W."/>
            <person name="Cichocki N."/>
            <person name="Veneault-Fourrey C."/>
            <person name="LaButti K."/>
            <person name="Lindquist E.A."/>
            <person name="Lipzen A."/>
            <person name="Lundell T."/>
            <person name="Morin E."/>
            <person name="Murat C."/>
            <person name="Sun H."/>
            <person name="Tunlid A."/>
            <person name="Henrissat B."/>
            <person name="Grigoriev I.V."/>
            <person name="Hibbett D.S."/>
            <person name="Martin F."/>
            <person name="Nordberg H.P."/>
            <person name="Cantor M.N."/>
            <person name="Hua S.X."/>
        </authorList>
    </citation>
    <scope>NUCLEOTIDE SEQUENCE [LARGE SCALE GENOMIC DNA]</scope>
    <source>
        <strain evidence="3 4">441</strain>
    </source>
</reference>
<sequence>MGNTISLFRLAIADFIETLRGYQVLKDRLQRSPGLPVDGPTRSFWMYPPSPIAKHRSEIPDYADFVVIGSGITGTSVARRLLEGCRAAGWNGARILMLEARDACSGATGRNGGHISPPLYHDWATLQKRYGDVVARKVINFRLAHLQELRRVAEEEGILDKSQWRSVDLVDVYYDRRSFDKAKVKLSKYQQDLPSEASHHRVYEAAEALEAFHLADDVAGCIVSNAGAIHPYRFVTGILSNLLARHPDNFFLCTNTPCVSISGPSSSTRYYTVTTPQGKMHTPHVIHATNGWCAHLLESMRAKIVPIRGNMSAQRPGRSLPPTTISHSYVFYLPSGGFDYLTQLPNGGRELMLGTAFMQSAGYDEVGNTDDRTYNKSIVAGLGGVLPRYFGEKNWGAEAQPTDDDDDENSRGTEWNQGRTKAIWSGILGVSVDLMPWVGRLPKSASGRPEPPVLSSPRTTAARARENEMFFGAAPGEWIAAGYTGEGMVHAWLSGKALAGMILGTEKEDGLLEWFPDALRVTRARWRRAKLEALAAHVSAE</sequence>
<gene>
    <name evidence="3" type="ORF">PISMIDRAFT_90371</name>
</gene>
<dbReference type="OrthoDB" id="429143at2759"/>
<dbReference type="InterPro" id="IPR006076">
    <property type="entry name" value="FAD-dep_OxRdtase"/>
</dbReference>
<dbReference type="PANTHER" id="PTHR13847:SF213">
    <property type="entry name" value="DEPENDENT OXIDOREDUCTASE, PUTATIVE-RELATED"/>
    <property type="match status" value="1"/>
</dbReference>
<dbReference type="Pfam" id="PF01266">
    <property type="entry name" value="DAO"/>
    <property type="match status" value="1"/>
</dbReference>
<keyword evidence="4" id="KW-1185">Reference proteome</keyword>
<feature type="domain" description="FAD dependent oxidoreductase" evidence="2">
    <location>
        <begin position="64"/>
        <end position="499"/>
    </location>
</feature>
<organism evidence="3 4">
    <name type="scientific">Pisolithus microcarpus 441</name>
    <dbReference type="NCBI Taxonomy" id="765257"/>
    <lineage>
        <taxon>Eukaryota</taxon>
        <taxon>Fungi</taxon>
        <taxon>Dikarya</taxon>
        <taxon>Basidiomycota</taxon>
        <taxon>Agaricomycotina</taxon>
        <taxon>Agaricomycetes</taxon>
        <taxon>Agaricomycetidae</taxon>
        <taxon>Boletales</taxon>
        <taxon>Sclerodermatineae</taxon>
        <taxon>Pisolithaceae</taxon>
        <taxon>Pisolithus</taxon>
    </lineage>
</organism>
<proteinExistence type="predicted"/>
<dbReference type="InterPro" id="IPR036188">
    <property type="entry name" value="FAD/NAD-bd_sf"/>
</dbReference>
<evidence type="ECO:0000259" key="2">
    <source>
        <dbReference type="Pfam" id="PF01266"/>
    </source>
</evidence>
<dbReference type="AlphaFoldDB" id="A0A0C9ZI75"/>
<dbReference type="STRING" id="765257.A0A0C9ZI75"/>
<protein>
    <recommendedName>
        <fullName evidence="2">FAD dependent oxidoreductase domain-containing protein</fullName>
    </recommendedName>
</protein>
<dbReference type="PANTHER" id="PTHR13847">
    <property type="entry name" value="SARCOSINE DEHYDROGENASE-RELATED"/>
    <property type="match status" value="1"/>
</dbReference>
<accession>A0A0C9ZI75</accession>
<dbReference type="SUPFAM" id="SSF51905">
    <property type="entry name" value="FAD/NAD(P)-binding domain"/>
    <property type="match status" value="1"/>
</dbReference>
<dbReference type="Gene3D" id="3.50.50.60">
    <property type="entry name" value="FAD/NAD(P)-binding domain"/>
    <property type="match status" value="1"/>
</dbReference>
<evidence type="ECO:0000313" key="4">
    <source>
        <dbReference type="Proteomes" id="UP000054018"/>
    </source>
</evidence>
<feature type="region of interest" description="Disordered" evidence="1">
    <location>
        <begin position="395"/>
        <end position="416"/>
    </location>
</feature>
<dbReference type="HOGENOM" id="CLU_022730_2_1_1"/>
<evidence type="ECO:0000313" key="3">
    <source>
        <dbReference type="EMBL" id="KIK28926.1"/>
    </source>
</evidence>
<dbReference type="GO" id="GO:0005737">
    <property type="term" value="C:cytoplasm"/>
    <property type="evidence" value="ECO:0007669"/>
    <property type="project" value="TreeGrafter"/>
</dbReference>
<dbReference type="Proteomes" id="UP000054018">
    <property type="component" value="Unassembled WGS sequence"/>
</dbReference>
<dbReference type="Gene3D" id="3.30.9.10">
    <property type="entry name" value="D-Amino Acid Oxidase, subunit A, domain 2"/>
    <property type="match status" value="1"/>
</dbReference>